<dbReference type="AlphaFoldDB" id="A0A9P5RVB9"/>
<feature type="region of interest" description="Disordered" evidence="1">
    <location>
        <begin position="463"/>
        <end position="485"/>
    </location>
</feature>
<reference evidence="2" key="1">
    <citation type="journal article" date="2020" name="Fungal Divers.">
        <title>Resolving the Mortierellaceae phylogeny through synthesis of multi-gene phylogenetics and phylogenomics.</title>
        <authorList>
            <person name="Vandepol N."/>
            <person name="Liber J."/>
            <person name="Desiro A."/>
            <person name="Na H."/>
            <person name="Kennedy M."/>
            <person name="Barry K."/>
            <person name="Grigoriev I.V."/>
            <person name="Miller A.N."/>
            <person name="O'Donnell K."/>
            <person name="Stajich J.E."/>
            <person name="Bonito G."/>
        </authorList>
    </citation>
    <scope>NUCLEOTIDE SEQUENCE</scope>
    <source>
        <strain evidence="2">NRRL 6426</strain>
    </source>
</reference>
<evidence type="ECO:0000256" key="1">
    <source>
        <dbReference type="SAM" id="MobiDB-lite"/>
    </source>
</evidence>
<organism evidence="2 3">
    <name type="scientific">Linnemannia schmuckeri</name>
    <dbReference type="NCBI Taxonomy" id="64567"/>
    <lineage>
        <taxon>Eukaryota</taxon>
        <taxon>Fungi</taxon>
        <taxon>Fungi incertae sedis</taxon>
        <taxon>Mucoromycota</taxon>
        <taxon>Mortierellomycotina</taxon>
        <taxon>Mortierellomycetes</taxon>
        <taxon>Mortierellales</taxon>
        <taxon>Mortierellaceae</taxon>
        <taxon>Linnemannia</taxon>
    </lineage>
</organism>
<gene>
    <name evidence="2" type="ORF">BG015_009568</name>
</gene>
<name>A0A9P5RVB9_9FUNG</name>
<evidence type="ECO:0000313" key="2">
    <source>
        <dbReference type="EMBL" id="KAF9148683.1"/>
    </source>
</evidence>
<proteinExistence type="predicted"/>
<comment type="caution">
    <text evidence="2">The sequence shown here is derived from an EMBL/GenBank/DDBJ whole genome shotgun (WGS) entry which is preliminary data.</text>
</comment>
<accession>A0A9P5RVB9</accession>
<dbReference type="OrthoDB" id="125347at2759"/>
<feature type="region of interest" description="Disordered" evidence="1">
    <location>
        <begin position="218"/>
        <end position="253"/>
    </location>
</feature>
<feature type="region of interest" description="Disordered" evidence="1">
    <location>
        <begin position="128"/>
        <end position="164"/>
    </location>
</feature>
<protein>
    <submittedName>
        <fullName evidence="2">Uncharacterized protein</fullName>
    </submittedName>
</protein>
<evidence type="ECO:0000313" key="3">
    <source>
        <dbReference type="Proteomes" id="UP000748756"/>
    </source>
</evidence>
<keyword evidence="3" id="KW-1185">Reference proteome</keyword>
<dbReference type="EMBL" id="JAAAUQ010000627">
    <property type="protein sequence ID" value="KAF9148683.1"/>
    <property type="molecule type" value="Genomic_DNA"/>
</dbReference>
<sequence length="485" mass="54435">MDLLPSRVSILLCTNATGRDKRKPLVICERLPIKLQSSILKDIDVDTADNLIGNNAEELQEDLFSDYWLRMEWTHYITVVLGKGPDSSTLESAREVLTSGKYEDLFVQCRKDDVGATHNSTEVVAEVAKANENEDGSEDGDRTENGLLPDDAYSNDTANEEPAVEPVVKPVAEPVVEQVGWSADDMAKYLRMSQKRSADIPVLNVKAKVIKSWDSNSGQDDVAVGDEDVIEGDRKSPDAAYTAEEDESKEDYQTWEERQKIGNLLHEFRSEDIYSCMETALHLRAIPYSDSKDVGDSSTDRSPKIARSSRVSILLCANATGSDNQKLMIMCKRLPLRLQDKPNRDMNIAIFDDGFMTARIFSYLLQKLDRGMGQQGRHIALMEFEDLGMKEDELDDQRSLVDRYRNRYYEYPGEFDGLDYIDILDSNGPNEVTLESVRETLDSGEYKDMFVDHTEEDGVGVGEVVKDSPLPAGDIPANPVNEEEN</sequence>
<dbReference type="Proteomes" id="UP000748756">
    <property type="component" value="Unassembled WGS sequence"/>
</dbReference>